<dbReference type="PROSITE" id="PS50879">
    <property type="entry name" value="RNASE_H_1"/>
    <property type="match status" value="1"/>
</dbReference>
<feature type="domain" description="RNase H type-1" evidence="1">
    <location>
        <begin position="105"/>
        <end position="233"/>
    </location>
</feature>
<keyword evidence="3" id="KW-1185">Reference proteome</keyword>
<proteinExistence type="predicted"/>
<dbReference type="Gene3D" id="3.30.420.10">
    <property type="entry name" value="Ribonuclease H-like superfamily/Ribonuclease H"/>
    <property type="match status" value="1"/>
</dbReference>
<dbReference type="Pfam" id="PF00075">
    <property type="entry name" value="RNase_H"/>
    <property type="match status" value="1"/>
</dbReference>
<gene>
    <name evidence="2" type="ORF">AVEN_264882_1</name>
</gene>
<sequence>MLSAHYYFRTQSVANHPLQHLSLPIGLRRLYLARSFNILPFCERIKNVISHAGLGDVKIKKKDLLTFPPWDAPCFSYMNPFSTFDKSSTAPVIFQQLFASHRHQFSSFDSIFTDGSKSEGYVGCGIIFPPDTYSYRLHASCSVLTAELVPIFCALQKIAGSQQRQFCTYTDSMSALEALCHADKRMHPVAEDILCYMRELQAQGFKILVCWVPSHVGIVSNEQADSAAKAASSIWQSPVPCHDLKIFTTRHIHSLWQESWDLEISNKLHFIKPRINIWTIIPIRAADVELTRLRIGHTRFTHKYLLFGERAPECQTCHTTFTVAHILTECPTFNSYRMTYFNSSSPNMKELFGDYPHPHIFEFLKAIGFYHFI</sequence>
<dbReference type="GO" id="GO:0003676">
    <property type="term" value="F:nucleic acid binding"/>
    <property type="evidence" value="ECO:0007669"/>
    <property type="project" value="InterPro"/>
</dbReference>
<dbReference type="AlphaFoldDB" id="A0A4Y2IMV1"/>
<evidence type="ECO:0000313" key="3">
    <source>
        <dbReference type="Proteomes" id="UP000499080"/>
    </source>
</evidence>
<accession>A0A4Y2IMV1</accession>
<reference evidence="2 3" key="1">
    <citation type="journal article" date="2019" name="Sci. Rep.">
        <title>Orb-weaving spider Araneus ventricosus genome elucidates the spidroin gene catalogue.</title>
        <authorList>
            <person name="Kono N."/>
            <person name="Nakamura H."/>
            <person name="Ohtoshi R."/>
            <person name="Moran D.A.P."/>
            <person name="Shinohara A."/>
            <person name="Yoshida Y."/>
            <person name="Fujiwara M."/>
            <person name="Mori M."/>
            <person name="Tomita M."/>
            <person name="Arakawa K."/>
        </authorList>
    </citation>
    <scope>NUCLEOTIDE SEQUENCE [LARGE SCALE GENOMIC DNA]</scope>
</reference>
<dbReference type="GO" id="GO:0004523">
    <property type="term" value="F:RNA-DNA hybrid ribonuclease activity"/>
    <property type="evidence" value="ECO:0007669"/>
    <property type="project" value="InterPro"/>
</dbReference>
<protein>
    <recommendedName>
        <fullName evidence="1">RNase H type-1 domain-containing protein</fullName>
    </recommendedName>
</protein>
<name>A0A4Y2IMV1_ARAVE</name>
<dbReference type="InterPro" id="IPR002156">
    <property type="entry name" value="RNaseH_domain"/>
</dbReference>
<dbReference type="Proteomes" id="UP000499080">
    <property type="component" value="Unassembled WGS sequence"/>
</dbReference>
<evidence type="ECO:0000259" key="1">
    <source>
        <dbReference type="PROSITE" id="PS50879"/>
    </source>
</evidence>
<dbReference type="InterPro" id="IPR036397">
    <property type="entry name" value="RNaseH_sf"/>
</dbReference>
<dbReference type="CDD" id="cd09276">
    <property type="entry name" value="Rnase_HI_RT_non_LTR"/>
    <property type="match status" value="1"/>
</dbReference>
<dbReference type="InterPro" id="IPR012337">
    <property type="entry name" value="RNaseH-like_sf"/>
</dbReference>
<comment type="caution">
    <text evidence="2">The sequence shown here is derived from an EMBL/GenBank/DDBJ whole genome shotgun (WGS) entry which is preliminary data.</text>
</comment>
<organism evidence="2 3">
    <name type="scientific">Araneus ventricosus</name>
    <name type="common">Orbweaver spider</name>
    <name type="synonym">Epeira ventricosa</name>
    <dbReference type="NCBI Taxonomy" id="182803"/>
    <lineage>
        <taxon>Eukaryota</taxon>
        <taxon>Metazoa</taxon>
        <taxon>Ecdysozoa</taxon>
        <taxon>Arthropoda</taxon>
        <taxon>Chelicerata</taxon>
        <taxon>Arachnida</taxon>
        <taxon>Araneae</taxon>
        <taxon>Araneomorphae</taxon>
        <taxon>Entelegynae</taxon>
        <taxon>Araneoidea</taxon>
        <taxon>Araneidae</taxon>
        <taxon>Araneus</taxon>
    </lineage>
</organism>
<evidence type="ECO:0000313" key="2">
    <source>
        <dbReference type="EMBL" id="GBM79037.1"/>
    </source>
</evidence>
<dbReference type="OrthoDB" id="6436497at2759"/>
<dbReference type="EMBL" id="BGPR01002796">
    <property type="protein sequence ID" value="GBM79037.1"/>
    <property type="molecule type" value="Genomic_DNA"/>
</dbReference>
<dbReference type="SUPFAM" id="SSF53098">
    <property type="entry name" value="Ribonuclease H-like"/>
    <property type="match status" value="1"/>
</dbReference>